<dbReference type="Gene3D" id="3.40.50.2300">
    <property type="match status" value="1"/>
</dbReference>
<dbReference type="Pfam" id="PF00512">
    <property type="entry name" value="HisKA"/>
    <property type="match status" value="1"/>
</dbReference>
<evidence type="ECO:0000259" key="6">
    <source>
        <dbReference type="PROSITE" id="PS50109"/>
    </source>
</evidence>
<dbReference type="Gene3D" id="1.10.287.130">
    <property type="match status" value="1"/>
</dbReference>
<dbReference type="Pfam" id="PF02518">
    <property type="entry name" value="HATPase_c"/>
    <property type="match status" value="1"/>
</dbReference>
<feature type="domain" description="PAS" evidence="8">
    <location>
        <begin position="536"/>
        <end position="611"/>
    </location>
</feature>
<sequence length="1189" mass="133545">MGGPQRNEMADSGVFNRPKVPAELHSLVSFLEHDRRPTAVLDDSCPVTRVFGRVEPAYENAAFKNLGLEEREIKQLLKDIKANEKLHGGQYARGWRGKRAKHTEDLRSWRVTPMSEHWIALVYEGETPGGQDSNPRSSQKDTNGHSKDIRNHDPQDWTRYPVHGLSQWTEHVRTFDWASTGVGPMEEWSDLLRSCILHIMSHPHGRLVVWGEQRTVIYNEACIPLFGARHPGCLGKPVSEAWAELYQEIRPFVEGSFDGKTLNIERLPLVTNRNGYPEETYWDAVALPVVGAGGQIFGQFLELTEMTRHVTGIRRRDSILKVREKLSGAETLRELWSSYLEALEDAAHDIPFALLYAATERPAVDTPGGSHTHPQCSTVELAGTVGISNDTQEIPKMFSLMDSGEPRSVLVKHCLEAWKTRKPVMMRRDDGTLPDYLSAAINGRGFSAPIQTALVAPITSLGGNDVLGVIVLGHNPRRPFDEEYRMFSSFLCDFLIQAVTLISLPQEQRRAQRIADDMNNTLAQQLRIITLQAERTEAKFSRMAAEAPTGVFVFDVDGRSLYVNDAYLRVLGETKESYLVRSPSTVAWQEHIHPDDLASFTETWERVVEQKIPFTIEHRLKKPWVAIESGQQISGETWLAANAFPEIGSDGKIQSIQGWITDISHRKFTDGLVSRKLEEALENKRQTENFIDMTSHEMRNPLSAILQSADSVVSTLEHAEPGSSRDITLPHDVAEELIDYAQTIILCAQHQKRIVDDILTLSKLDASLLEISPDKVQAPELIYKAIRMFEAEIQRAGITARVEVEPTYDLLDVDWVILDPSRVLQVLINLLTNAIKFSQDAEEREITICVGASYEKPTGKHHGVDFIPMKHVPTPESPLNEWGDGEMLYLQFAVRDTGRGLNEDDVKVLFQRFSQASPKTYKQYGGSGLGLFISRELCELQGGQIGVSTRDGKTSFTFFVRAKRWVADAAPERAHRPALPRFTSTSASPMTFNRRGSVVPRSPSMGFDELRRVPSVKEDPSTTAGAMKPLSRASSMHSSMQVMPHQEEVKLHVLVVEDNLINQKIMSQQLRRAGCIVHVANHGLECLRFIEKSIFCNAETRLSVILLDLEMPTMDGLTCIKRIRERQTSGEITRHVPVIAVTANARSEQISMAIDAGMDQVVTKPFRIPELLPQMHALVDEVYKRQETG</sequence>
<dbReference type="SUPFAM" id="SSF55785">
    <property type="entry name" value="PYP-like sensor domain (PAS domain)"/>
    <property type="match status" value="1"/>
</dbReference>
<evidence type="ECO:0000259" key="7">
    <source>
        <dbReference type="PROSITE" id="PS50110"/>
    </source>
</evidence>
<organism evidence="9 10">
    <name type="scientific">Extremus antarcticus</name>
    <dbReference type="NCBI Taxonomy" id="702011"/>
    <lineage>
        <taxon>Eukaryota</taxon>
        <taxon>Fungi</taxon>
        <taxon>Dikarya</taxon>
        <taxon>Ascomycota</taxon>
        <taxon>Pezizomycotina</taxon>
        <taxon>Dothideomycetes</taxon>
        <taxon>Dothideomycetidae</taxon>
        <taxon>Mycosphaerellales</taxon>
        <taxon>Extremaceae</taxon>
        <taxon>Extremus</taxon>
    </lineage>
</organism>
<dbReference type="Pfam" id="PF08447">
    <property type="entry name" value="PAS_3"/>
    <property type="match status" value="1"/>
</dbReference>
<keyword evidence="3" id="KW-0418">Kinase</keyword>
<reference evidence="9" key="1">
    <citation type="submission" date="2023-04" db="EMBL/GenBank/DDBJ databases">
        <title>Black Yeasts Isolated from many extreme environments.</title>
        <authorList>
            <person name="Coleine C."/>
            <person name="Stajich J.E."/>
            <person name="Selbmann L."/>
        </authorList>
    </citation>
    <scope>NUCLEOTIDE SEQUENCE</scope>
    <source>
        <strain evidence="9">CCFEE 5312</strain>
    </source>
</reference>
<dbReference type="InterPro" id="IPR036890">
    <property type="entry name" value="HATPase_C_sf"/>
</dbReference>
<proteinExistence type="predicted"/>
<feature type="modified residue" description="4-aspartylphosphate" evidence="4">
    <location>
        <position position="1108"/>
    </location>
</feature>
<dbReference type="InterPro" id="IPR004358">
    <property type="entry name" value="Sig_transdc_His_kin-like_C"/>
</dbReference>
<evidence type="ECO:0000256" key="5">
    <source>
        <dbReference type="SAM" id="MobiDB-lite"/>
    </source>
</evidence>
<accession>A0AAJ0DGH4</accession>
<dbReference type="AlphaFoldDB" id="A0AAJ0DGH4"/>
<dbReference type="Gene3D" id="3.30.450.20">
    <property type="entry name" value="PAS domain"/>
    <property type="match status" value="2"/>
</dbReference>
<evidence type="ECO:0000256" key="3">
    <source>
        <dbReference type="ARBA" id="ARBA00022777"/>
    </source>
</evidence>
<dbReference type="InterPro" id="IPR036097">
    <property type="entry name" value="HisK_dim/P_sf"/>
</dbReference>
<keyword evidence="1 4" id="KW-0597">Phosphoprotein</keyword>
<protein>
    <submittedName>
        <fullName evidence="9">Uncharacterized protein</fullName>
    </submittedName>
</protein>
<dbReference type="InterPro" id="IPR013655">
    <property type="entry name" value="PAS_fold_3"/>
</dbReference>
<dbReference type="Gene3D" id="3.30.565.10">
    <property type="entry name" value="Histidine kinase-like ATPase, C-terminal domain"/>
    <property type="match status" value="1"/>
</dbReference>
<dbReference type="CDD" id="cd17546">
    <property type="entry name" value="REC_hyHK_CKI1_RcsC-like"/>
    <property type="match status" value="1"/>
</dbReference>
<dbReference type="SMART" id="SM00448">
    <property type="entry name" value="REC"/>
    <property type="match status" value="1"/>
</dbReference>
<dbReference type="PROSITE" id="PS50112">
    <property type="entry name" value="PAS"/>
    <property type="match status" value="1"/>
</dbReference>
<dbReference type="InterPro" id="IPR050956">
    <property type="entry name" value="2C_system_His_kinase"/>
</dbReference>
<dbReference type="InterPro" id="IPR000014">
    <property type="entry name" value="PAS"/>
</dbReference>
<feature type="compositionally biased region" description="Basic and acidic residues" evidence="5">
    <location>
        <begin position="138"/>
        <end position="156"/>
    </location>
</feature>
<dbReference type="InterPro" id="IPR029016">
    <property type="entry name" value="GAF-like_dom_sf"/>
</dbReference>
<dbReference type="SMART" id="SM00091">
    <property type="entry name" value="PAS"/>
    <property type="match status" value="1"/>
</dbReference>
<dbReference type="PROSITE" id="PS50110">
    <property type="entry name" value="RESPONSE_REGULATORY"/>
    <property type="match status" value="1"/>
</dbReference>
<dbReference type="PRINTS" id="PR00344">
    <property type="entry name" value="BCTRLSENSOR"/>
</dbReference>
<dbReference type="InterPro" id="IPR003018">
    <property type="entry name" value="GAF"/>
</dbReference>
<dbReference type="Proteomes" id="UP001271007">
    <property type="component" value="Unassembled WGS sequence"/>
</dbReference>
<dbReference type="SUPFAM" id="SSF47384">
    <property type="entry name" value="Homodimeric domain of signal transducing histidine kinase"/>
    <property type="match status" value="1"/>
</dbReference>
<dbReference type="InterPro" id="IPR001789">
    <property type="entry name" value="Sig_transdc_resp-reg_receiver"/>
</dbReference>
<dbReference type="InterPro" id="IPR011006">
    <property type="entry name" value="CheY-like_superfamily"/>
</dbReference>
<feature type="region of interest" description="Disordered" evidence="5">
    <location>
        <begin position="125"/>
        <end position="156"/>
    </location>
</feature>
<dbReference type="SUPFAM" id="SSF52172">
    <property type="entry name" value="CheY-like"/>
    <property type="match status" value="1"/>
</dbReference>
<dbReference type="CDD" id="cd00082">
    <property type="entry name" value="HisKA"/>
    <property type="match status" value="1"/>
</dbReference>
<evidence type="ECO:0000256" key="4">
    <source>
        <dbReference type="PROSITE-ProRule" id="PRU00169"/>
    </source>
</evidence>
<name>A0AAJ0DGH4_9PEZI</name>
<evidence type="ECO:0000256" key="1">
    <source>
        <dbReference type="ARBA" id="ARBA00022553"/>
    </source>
</evidence>
<gene>
    <name evidence="9" type="ORF">LTR09_005312</name>
</gene>
<dbReference type="PANTHER" id="PTHR43719">
    <property type="entry name" value="TWO-COMPONENT HISTIDINE KINASE"/>
    <property type="match status" value="1"/>
</dbReference>
<evidence type="ECO:0000259" key="8">
    <source>
        <dbReference type="PROSITE" id="PS50112"/>
    </source>
</evidence>
<dbReference type="EMBL" id="JAWDJX010000015">
    <property type="protein sequence ID" value="KAK3053568.1"/>
    <property type="molecule type" value="Genomic_DNA"/>
</dbReference>
<dbReference type="InterPro" id="IPR003661">
    <property type="entry name" value="HisK_dim/P_dom"/>
</dbReference>
<dbReference type="InterPro" id="IPR035965">
    <property type="entry name" value="PAS-like_dom_sf"/>
</dbReference>
<dbReference type="SUPFAM" id="SSF55874">
    <property type="entry name" value="ATPase domain of HSP90 chaperone/DNA topoisomerase II/histidine kinase"/>
    <property type="match status" value="1"/>
</dbReference>
<dbReference type="GO" id="GO:0000155">
    <property type="term" value="F:phosphorelay sensor kinase activity"/>
    <property type="evidence" value="ECO:0007669"/>
    <property type="project" value="InterPro"/>
</dbReference>
<dbReference type="PANTHER" id="PTHR43719:SF30">
    <property type="entry name" value="TWO-COMPONENT SYSTEM RESPONSE REGULATOR"/>
    <property type="match status" value="1"/>
</dbReference>
<dbReference type="SMART" id="SM00388">
    <property type="entry name" value="HisKA"/>
    <property type="match status" value="1"/>
</dbReference>
<evidence type="ECO:0000313" key="10">
    <source>
        <dbReference type="Proteomes" id="UP001271007"/>
    </source>
</evidence>
<evidence type="ECO:0000256" key="2">
    <source>
        <dbReference type="ARBA" id="ARBA00022679"/>
    </source>
</evidence>
<dbReference type="Gene3D" id="3.30.450.40">
    <property type="match status" value="1"/>
</dbReference>
<evidence type="ECO:0000313" key="9">
    <source>
        <dbReference type="EMBL" id="KAK3053568.1"/>
    </source>
</evidence>
<keyword evidence="2" id="KW-0808">Transferase</keyword>
<dbReference type="SMART" id="SM00387">
    <property type="entry name" value="HATPase_c"/>
    <property type="match status" value="1"/>
</dbReference>
<dbReference type="InterPro" id="IPR003594">
    <property type="entry name" value="HATPase_dom"/>
</dbReference>
<dbReference type="Pfam" id="PF01590">
    <property type="entry name" value="GAF"/>
    <property type="match status" value="1"/>
</dbReference>
<dbReference type="SUPFAM" id="SSF55781">
    <property type="entry name" value="GAF domain-like"/>
    <property type="match status" value="1"/>
</dbReference>
<dbReference type="InterPro" id="IPR005467">
    <property type="entry name" value="His_kinase_dom"/>
</dbReference>
<dbReference type="CDD" id="cd00130">
    <property type="entry name" value="PAS"/>
    <property type="match status" value="1"/>
</dbReference>
<feature type="domain" description="Response regulatory" evidence="7">
    <location>
        <begin position="1052"/>
        <end position="1179"/>
    </location>
</feature>
<keyword evidence="10" id="KW-1185">Reference proteome</keyword>
<dbReference type="Pfam" id="PF00072">
    <property type="entry name" value="Response_reg"/>
    <property type="match status" value="1"/>
</dbReference>
<dbReference type="PROSITE" id="PS50109">
    <property type="entry name" value="HIS_KIN"/>
    <property type="match status" value="1"/>
</dbReference>
<comment type="caution">
    <text evidence="9">The sequence shown here is derived from an EMBL/GenBank/DDBJ whole genome shotgun (WGS) entry which is preliminary data.</text>
</comment>
<feature type="domain" description="Histidine kinase" evidence="6">
    <location>
        <begin position="693"/>
        <end position="964"/>
    </location>
</feature>